<evidence type="ECO:0000313" key="2">
    <source>
        <dbReference type="Proteomes" id="UP000790377"/>
    </source>
</evidence>
<reference evidence="1" key="1">
    <citation type="journal article" date="2021" name="New Phytol.">
        <title>Evolutionary innovations through gain and loss of genes in the ectomycorrhizal Boletales.</title>
        <authorList>
            <person name="Wu G."/>
            <person name="Miyauchi S."/>
            <person name="Morin E."/>
            <person name="Kuo A."/>
            <person name="Drula E."/>
            <person name="Varga T."/>
            <person name="Kohler A."/>
            <person name="Feng B."/>
            <person name="Cao Y."/>
            <person name="Lipzen A."/>
            <person name="Daum C."/>
            <person name="Hundley H."/>
            <person name="Pangilinan J."/>
            <person name="Johnson J."/>
            <person name="Barry K."/>
            <person name="LaButti K."/>
            <person name="Ng V."/>
            <person name="Ahrendt S."/>
            <person name="Min B."/>
            <person name="Choi I.G."/>
            <person name="Park H."/>
            <person name="Plett J.M."/>
            <person name="Magnuson J."/>
            <person name="Spatafora J.W."/>
            <person name="Nagy L.G."/>
            <person name="Henrissat B."/>
            <person name="Grigoriev I.V."/>
            <person name="Yang Z.L."/>
            <person name="Xu J."/>
            <person name="Martin F.M."/>
        </authorList>
    </citation>
    <scope>NUCLEOTIDE SEQUENCE</scope>
    <source>
        <strain evidence="1">ATCC 28755</strain>
    </source>
</reference>
<gene>
    <name evidence="1" type="ORF">BJ138DRAFT_1115885</name>
</gene>
<accession>A0ACB8A5N8</accession>
<proteinExistence type="predicted"/>
<comment type="caution">
    <text evidence="1">The sequence shown here is derived from an EMBL/GenBank/DDBJ whole genome shotgun (WGS) entry which is preliminary data.</text>
</comment>
<sequence>MSTQAVIMAKFDTYLQFCLTSAFIEVFDYCITFSTEITWTWNRPWNFVRVQLSLARYLPFIIVPMTIYDSLNPGFVANCWPLVETISWLINIVIVPAENLLLVRTWVLWRRKKAVLVGLLVPALGSVIVAVIMNVIAVRATIYKHRPPSNSSCSEAFRPSSIYVWSFLGVVIFELIILLATVFQISHYDRQSRIYVTIRNDVVYILCILGISVANAIIVKTRGGNAEPVIILQVVIHSVLASRLLFSLRQIMQQQNTLPSGVSIAQSSANVDVLPIVFVTSPEGSVI</sequence>
<organism evidence="1 2">
    <name type="scientific">Hygrophoropsis aurantiaca</name>
    <dbReference type="NCBI Taxonomy" id="72124"/>
    <lineage>
        <taxon>Eukaryota</taxon>
        <taxon>Fungi</taxon>
        <taxon>Dikarya</taxon>
        <taxon>Basidiomycota</taxon>
        <taxon>Agaricomycotina</taxon>
        <taxon>Agaricomycetes</taxon>
        <taxon>Agaricomycetidae</taxon>
        <taxon>Boletales</taxon>
        <taxon>Coniophorineae</taxon>
        <taxon>Hygrophoropsidaceae</taxon>
        <taxon>Hygrophoropsis</taxon>
    </lineage>
</organism>
<keyword evidence="2" id="KW-1185">Reference proteome</keyword>
<evidence type="ECO:0000313" key="1">
    <source>
        <dbReference type="EMBL" id="KAH7908389.1"/>
    </source>
</evidence>
<dbReference type="EMBL" id="MU267825">
    <property type="protein sequence ID" value="KAH7908389.1"/>
    <property type="molecule type" value="Genomic_DNA"/>
</dbReference>
<protein>
    <submittedName>
        <fullName evidence="1">Uncharacterized protein</fullName>
    </submittedName>
</protein>
<name>A0ACB8A5N8_9AGAM</name>
<dbReference type="Proteomes" id="UP000790377">
    <property type="component" value="Unassembled WGS sequence"/>
</dbReference>